<dbReference type="GeneID" id="63786333"/>
<evidence type="ECO:0000313" key="5">
    <source>
        <dbReference type="Proteomes" id="UP000193685"/>
    </source>
</evidence>
<proteinExistence type="predicted"/>
<evidence type="ECO:0000256" key="1">
    <source>
        <dbReference type="SAM" id="MobiDB-lite"/>
    </source>
</evidence>
<reference evidence="4 5" key="1">
    <citation type="submission" date="2016-07" db="EMBL/GenBank/DDBJ databases">
        <title>Pervasive Adenine N6-methylation of Active Genes in Fungi.</title>
        <authorList>
            <consortium name="DOE Joint Genome Institute"/>
            <person name="Mondo S.J."/>
            <person name="Dannebaum R.O."/>
            <person name="Kuo R.C."/>
            <person name="Labutti K."/>
            <person name="Haridas S."/>
            <person name="Kuo A."/>
            <person name="Salamov A."/>
            <person name="Ahrendt S.R."/>
            <person name="Lipzen A."/>
            <person name="Sullivan W."/>
            <person name="Andreopoulos W.B."/>
            <person name="Clum A."/>
            <person name="Lindquist E."/>
            <person name="Daum C."/>
            <person name="Ramamoorthy G.K."/>
            <person name="Gryganskyi A."/>
            <person name="Culley D."/>
            <person name="Magnuson J.K."/>
            <person name="James T.Y."/>
            <person name="O'Malley M.A."/>
            <person name="Stajich J.E."/>
            <person name="Spatafora J.W."/>
            <person name="Visel A."/>
            <person name="Grigoriev I.V."/>
        </authorList>
    </citation>
    <scope>NUCLEOTIDE SEQUENCE [LARGE SCALE GENOMIC DNA]</scope>
    <source>
        <strain evidence="4 5">12-1054</strain>
    </source>
</reference>
<keyword evidence="5" id="KW-1185">Reference proteome</keyword>
<keyword evidence="2" id="KW-0812">Transmembrane</keyword>
<dbReference type="Pfam" id="PF20571">
    <property type="entry name" value="DUF6780"/>
    <property type="match status" value="1"/>
</dbReference>
<name>A0A1Y2F6I7_PROLT</name>
<dbReference type="EMBL" id="MCFI01000015">
    <property type="protein sequence ID" value="ORY79459.1"/>
    <property type="molecule type" value="Genomic_DNA"/>
</dbReference>
<feature type="transmembrane region" description="Helical" evidence="2">
    <location>
        <begin position="677"/>
        <end position="698"/>
    </location>
</feature>
<dbReference type="AlphaFoldDB" id="A0A1Y2F6I7"/>
<dbReference type="InterPro" id="IPR003593">
    <property type="entry name" value="AAA+_ATPase"/>
</dbReference>
<sequence>MRAQDGSAWSLSDRAFVSITRATPAAAHHQAPSSIAFTSRHPAHSIRRLRVLIWQKAVFSIPLQARASSGNGIRSRMSTSADDTLRTPMPRRSITAASADCYFTSAQQASSEDEDAPLEESQVHVSETQLAHTHEAASIQSQIPSTLAQRLVQRSETPAQSLISSWASPASSNAAAVPAEEAQRPSSASSASCVSMPISAPSGIPAPSTTCEELPIGATIGPNLVMPQMQASTASIPVKPLTEHGRRVGKLRILIAGAHGSGKTTLLKTILAQCPDIVLSEGTEGIEAGRPTVRLQEVRASTQPYPAWKVLHQSMQTARSERGEVLERNLLLVDSPGHSHTAAEVETEEVMEAVLGYLDDQFKQTNRVLRDTVHLSDEDLANLIAAPQGGLTQVDVIVYCIAGRLTQTDTDLARRFAAYATVLPVLTKADGLDDAQLQTLMQDVRAHSSLFYGTEHLLKVCCRDPEMDASVLMQSDYRPILPSSDLPLLFRTLLHGENPARFRHSAARKFIAWKQRQDIYACSVPCRTQEGDDDGVASGVVVDSLSAWGPLVPSAAFTVSRIAEHTRREASAGTELRIAAWASEMTQSLAAQRVSSSAVETGLLLGDGQHARCQAEAAWVLARRQYLEETQLRPRHSGCPGSRYVMTLPNHFSSATTRDPLGLIEMQEKLSRCAKTVGGWLVDLGVVSGVGFLCWTWFQSMVSA</sequence>
<dbReference type="InterPro" id="IPR046707">
    <property type="entry name" value="DUF6780"/>
</dbReference>
<organism evidence="4 5">
    <name type="scientific">Protomyces lactucae-debilis</name>
    <dbReference type="NCBI Taxonomy" id="2754530"/>
    <lineage>
        <taxon>Eukaryota</taxon>
        <taxon>Fungi</taxon>
        <taxon>Dikarya</taxon>
        <taxon>Ascomycota</taxon>
        <taxon>Taphrinomycotina</taxon>
        <taxon>Taphrinomycetes</taxon>
        <taxon>Taphrinales</taxon>
        <taxon>Protomycetaceae</taxon>
        <taxon>Protomyces</taxon>
    </lineage>
</organism>
<dbReference type="OrthoDB" id="4150765at2759"/>
<protein>
    <recommendedName>
        <fullName evidence="3">AAA+ ATPase domain-containing protein</fullName>
    </recommendedName>
</protein>
<comment type="caution">
    <text evidence="4">The sequence shown here is derived from an EMBL/GenBank/DDBJ whole genome shotgun (WGS) entry which is preliminary data.</text>
</comment>
<keyword evidence="2" id="KW-0472">Membrane</keyword>
<dbReference type="InterPro" id="IPR027417">
    <property type="entry name" value="P-loop_NTPase"/>
</dbReference>
<keyword evidence="2" id="KW-1133">Transmembrane helix</keyword>
<evidence type="ECO:0000256" key="2">
    <source>
        <dbReference type="SAM" id="Phobius"/>
    </source>
</evidence>
<gene>
    <name evidence="4" type="ORF">BCR37DRAFT_381640</name>
</gene>
<evidence type="ECO:0000313" key="4">
    <source>
        <dbReference type="EMBL" id="ORY79459.1"/>
    </source>
</evidence>
<evidence type="ECO:0000259" key="3">
    <source>
        <dbReference type="SMART" id="SM00382"/>
    </source>
</evidence>
<dbReference type="STRING" id="56484.A0A1Y2F6I7"/>
<feature type="region of interest" description="Disordered" evidence="1">
    <location>
        <begin position="105"/>
        <end position="126"/>
    </location>
</feature>
<accession>A0A1Y2F6I7</accession>
<dbReference type="Gene3D" id="3.40.50.300">
    <property type="entry name" value="P-loop containing nucleotide triphosphate hydrolases"/>
    <property type="match status" value="1"/>
</dbReference>
<dbReference type="SMART" id="SM00382">
    <property type="entry name" value="AAA"/>
    <property type="match status" value="1"/>
</dbReference>
<feature type="domain" description="AAA+ ATPase" evidence="3">
    <location>
        <begin position="249"/>
        <end position="427"/>
    </location>
</feature>
<dbReference type="SUPFAM" id="SSF52540">
    <property type="entry name" value="P-loop containing nucleoside triphosphate hydrolases"/>
    <property type="match status" value="1"/>
</dbReference>
<dbReference type="RefSeq" id="XP_040723830.1">
    <property type="nucleotide sequence ID" value="XM_040869734.1"/>
</dbReference>
<dbReference type="Proteomes" id="UP000193685">
    <property type="component" value="Unassembled WGS sequence"/>
</dbReference>